<protein>
    <submittedName>
        <fullName evidence="2">Uncharacterized protein</fullName>
    </submittedName>
</protein>
<feature type="region of interest" description="Disordered" evidence="1">
    <location>
        <begin position="99"/>
        <end position="209"/>
    </location>
</feature>
<sequence length="459" mass="51017">MSMTGMATAKATSAQVAASETGSSSVRPSTRKILSAMRDDFRRDRQLLRRDMKTVTTACKNKAIRQAQKVRRVFGSEKPMEPKVKKDRAIPVTTLNQVRAYEKPNSKPAATPDPASKIAEAAKPTGIRKVSDETKTSKAPSPGHSSYRNSSAASTEVTTAGGNSFNDVPSCERATLAQLPGNEPFQNPDLDTNSFKEFDQDGDSSNTSSELVDFTATMKQKVVNWYKSTHDERLDLPHEERFRLHGIVRLLLMIFELCFANPSYDQFRGGKADLDSPRWVACIREKASPNGGENILATVLCNFIIVRAEYPYDKDAKPILTATLQQKHRGEHDPPAAIFLWAALVAALDYRRMDTADAAEAVLRLVLPDQNVAELMQRLGSPDKSIRRLSEDEYSCLSDKLHAILDLDSEAIKRFQYRQEPSTAIEDKAMPPAKRLGFLSSIRCLLRRGPSKVGRIERS</sequence>
<dbReference type="AlphaFoldDB" id="A0A6A5Z6R2"/>
<gene>
    <name evidence="2" type="ORF">BDV96DRAFT_646592</name>
</gene>
<reference evidence="2" key="1">
    <citation type="journal article" date="2020" name="Stud. Mycol.">
        <title>101 Dothideomycetes genomes: a test case for predicting lifestyles and emergence of pathogens.</title>
        <authorList>
            <person name="Haridas S."/>
            <person name="Albert R."/>
            <person name="Binder M."/>
            <person name="Bloem J."/>
            <person name="Labutti K."/>
            <person name="Salamov A."/>
            <person name="Andreopoulos B."/>
            <person name="Baker S."/>
            <person name="Barry K."/>
            <person name="Bills G."/>
            <person name="Bluhm B."/>
            <person name="Cannon C."/>
            <person name="Castanera R."/>
            <person name="Culley D."/>
            <person name="Daum C."/>
            <person name="Ezra D."/>
            <person name="Gonzalez J."/>
            <person name="Henrissat B."/>
            <person name="Kuo A."/>
            <person name="Liang C."/>
            <person name="Lipzen A."/>
            <person name="Lutzoni F."/>
            <person name="Magnuson J."/>
            <person name="Mondo S."/>
            <person name="Nolan M."/>
            <person name="Ohm R."/>
            <person name="Pangilinan J."/>
            <person name="Park H.-J."/>
            <person name="Ramirez L."/>
            <person name="Alfaro M."/>
            <person name="Sun H."/>
            <person name="Tritt A."/>
            <person name="Yoshinaga Y."/>
            <person name="Zwiers L.-H."/>
            <person name="Turgeon B."/>
            <person name="Goodwin S."/>
            <person name="Spatafora J."/>
            <person name="Crous P."/>
            <person name="Grigoriev I."/>
        </authorList>
    </citation>
    <scope>NUCLEOTIDE SEQUENCE</scope>
    <source>
        <strain evidence="2">CBS 627.86</strain>
    </source>
</reference>
<evidence type="ECO:0000256" key="1">
    <source>
        <dbReference type="SAM" id="MobiDB-lite"/>
    </source>
</evidence>
<evidence type="ECO:0000313" key="2">
    <source>
        <dbReference type="EMBL" id="KAF2114714.1"/>
    </source>
</evidence>
<evidence type="ECO:0000313" key="3">
    <source>
        <dbReference type="Proteomes" id="UP000799770"/>
    </source>
</evidence>
<accession>A0A6A5Z6R2</accession>
<keyword evidence="3" id="KW-1185">Reference proteome</keyword>
<dbReference type="EMBL" id="ML977324">
    <property type="protein sequence ID" value="KAF2114714.1"/>
    <property type="molecule type" value="Genomic_DNA"/>
</dbReference>
<feature type="region of interest" description="Disordered" evidence="1">
    <location>
        <begin position="1"/>
        <end position="31"/>
    </location>
</feature>
<feature type="compositionally biased region" description="Low complexity" evidence="1">
    <location>
        <begin position="7"/>
        <end position="19"/>
    </location>
</feature>
<feature type="compositionally biased region" description="Polar residues" evidence="1">
    <location>
        <begin position="137"/>
        <end position="167"/>
    </location>
</feature>
<dbReference type="Proteomes" id="UP000799770">
    <property type="component" value="Unassembled WGS sequence"/>
</dbReference>
<name>A0A6A5Z6R2_9PLEO</name>
<organism evidence="2 3">
    <name type="scientific">Lophiotrema nucula</name>
    <dbReference type="NCBI Taxonomy" id="690887"/>
    <lineage>
        <taxon>Eukaryota</taxon>
        <taxon>Fungi</taxon>
        <taxon>Dikarya</taxon>
        <taxon>Ascomycota</taxon>
        <taxon>Pezizomycotina</taxon>
        <taxon>Dothideomycetes</taxon>
        <taxon>Pleosporomycetidae</taxon>
        <taxon>Pleosporales</taxon>
        <taxon>Lophiotremataceae</taxon>
        <taxon>Lophiotrema</taxon>
    </lineage>
</organism>
<proteinExistence type="predicted"/>